<keyword evidence="2" id="KW-1185">Reference proteome</keyword>
<gene>
    <name evidence="1" type="ORF">NQ176_g597</name>
</gene>
<name>A0ACC1NYB7_9HYPO</name>
<evidence type="ECO:0000313" key="2">
    <source>
        <dbReference type="Proteomes" id="UP001143910"/>
    </source>
</evidence>
<comment type="caution">
    <text evidence="1">The sequence shown here is derived from an EMBL/GenBank/DDBJ whole genome shotgun (WGS) entry which is preliminary data.</text>
</comment>
<protein>
    <submittedName>
        <fullName evidence="1">Uncharacterized protein</fullName>
    </submittedName>
</protein>
<sequence>MSSQVTKAARRVTHELHGVVVSAGLMQKTVKVRVAGQKWNKVVNKFYADPKHYLVHDPNSSLRTGDVVAIAPGWPTSRHKRHVVKHIVAPFGEPMENRPAVPSLEELIAERESKKEVKDERKALRQQSEEEQRVDSKKIAAEKRKAKRVLWEQLTSRSG</sequence>
<dbReference type="EMBL" id="JANJQO010000024">
    <property type="protein sequence ID" value="KAJ2983556.1"/>
    <property type="molecule type" value="Genomic_DNA"/>
</dbReference>
<dbReference type="Proteomes" id="UP001143910">
    <property type="component" value="Unassembled WGS sequence"/>
</dbReference>
<reference evidence="1" key="1">
    <citation type="submission" date="2022-08" db="EMBL/GenBank/DDBJ databases">
        <title>Genome Sequence of Lecanicillium fungicola.</title>
        <authorList>
            <person name="Buettner E."/>
        </authorList>
    </citation>
    <scope>NUCLEOTIDE SEQUENCE</scope>
    <source>
        <strain evidence="1">Babe33</strain>
    </source>
</reference>
<accession>A0ACC1NYB7</accession>
<proteinExistence type="predicted"/>
<organism evidence="1 2">
    <name type="scientific">Zarea fungicola</name>
    <dbReference type="NCBI Taxonomy" id="93591"/>
    <lineage>
        <taxon>Eukaryota</taxon>
        <taxon>Fungi</taxon>
        <taxon>Dikarya</taxon>
        <taxon>Ascomycota</taxon>
        <taxon>Pezizomycotina</taxon>
        <taxon>Sordariomycetes</taxon>
        <taxon>Hypocreomycetidae</taxon>
        <taxon>Hypocreales</taxon>
        <taxon>Cordycipitaceae</taxon>
        <taxon>Zarea</taxon>
    </lineage>
</organism>
<evidence type="ECO:0000313" key="1">
    <source>
        <dbReference type="EMBL" id="KAJ2983556.1"/>
    </source>
</evidence>